<dbReference type="Proteomes" id="UP001208570">
    <property type="component" value="Unassembled WGS sequence"/>
</dbReference>
<gene>
    <name evidence="1" type="ORF">LSH36_1611g00002</name>
</gene>
<reference evidence="1" key="1">
    <citation type="journal article" date="2023" name="Mol. Biol. Evol.">
        <title>Third-Generation Sequencing Reveals the Adaptive Role of the Epigenome in Three Deep-Sea Polychaetes.</title>
        <authorList>
            <person name="Perez M."/>
            <person name="Aroh O."/>
            <person name="Sun Y."/>
            <person name="Lan Y."/>
            <person name="Juniper S.K."/>
            <person name="Young C.R."/>
            <person name="Angers B."/>
            <person name="Qian P.Y."/>
        </authorList>
    </citation>
    <scope>NUCLEOTIDE SEQUENCE</scope>
    <source>
        <strain evidence="1">P08H-3</strain>
    </source>
</reference>
<evidence type="ECO:0000313" key="2">
    <source>
        <dbReference type="Proteomes" id="UP001208570"/>
    </source>
</evidence>
<comment type="caution">
    <text evidence="1">The sequence shown here is derived from an EMBL/GenBank/DDBJ whole genome shotgun (WGS) entry which is preliminary data.</text>
</comment>
<dbReference type="EMBL" id="JAODUP010001610">
    <property type="protein sequence ID" value="KAK2139795.1"/>
    <property type="molecule type" value="Genomic_DNA"/>
</dbReference>
<sequence length="97" mass="11139">MKIHSMKYNLIFNFDKTNADCNEAEGENFIALVKHFLATVMSVPDAQLIYVPVTHRLVLHCSTFSEPIRCQTYYVSLPDFVPLTLFIWVKSICVTLP</sequence>
<evidence type="ECO:0000313" key="1">
    <source>
        <dbReference type="EMBL" id="KAK2139795.1"/>
    </source>
</evidence>
<name>A0AAD9MNF7_9ANNE</name>
<accession>A0AAD9MNF7</accession>
<dbReference type="AlphaFoldDB" id="A0AAD9MNF7"/>
<proteinExistence type="predicted"/>
<keyword evidence="2" id="KW-1185">Reference proteome</keyword>
<protein>
    <submittedName>
        <fullName evidence="1">Uncharacterized protein</fullName>
    </submittedName>
</protein>
<organism evidence="1 2">
    <name type="scientific">Paralvinella palmiformis</name>
    <dbReference type="NCBI Taxonomy" id="53620"/>
    <lineage>
        <taxon>Eukaryota</taxon>
        <taxon>Metazoa</taxon>
        <taxon>Spiralia</taxon>
        <taxon>Lophotrochozoa</taxon>
        <taxon>Annelida</taxon>
        <taxon>Polychaeta</taxon>
        <taxon>Sedentaria</taxon>
        <taxon>Canalipalpata</taxon>
        <taxon>Terebellida</taxon>
        <taxon>Terebelliformia</taxon>
        <taxon>Alvinellidae</taxon>
        <taxon>Paralvinella</taxon>
    </lineage>
</organism>